<keyword evidence="16" id="KW-1185">Reference proteome</keyword>
<dbReference type="InterPro" id="IPR035965">
    <property type="entry name" value="PAS-like_dom_sf"/>
</dbReference>
<keyword evidence="4" id="KW-0597">Phosphoprotein</keyword>
<feature type="domain" description="PAC" evidence="14">
    <location>
        <begin position="394"/>
        <end position="446"/>
    </location>
</feature>
<evidence type="ECO:0000256" key="9">
    <source>
        <dbReference type="ARBA" id="ARBA00023012"/>
    </source>
</evidence>
<dbReference type="GO" id="GO:0000155">
    <property type="term" value="F:phosphorelay sensor kinase activity"/>
    <property type="evidence" value="ECO:0007669"/>
    <property type="project" value="InterPro"/>
</dbReference>
<feature type="transmembrane region" description="Helical" evidence="11">
    <location>
        <begin position="255"/>
        <end position="278"/>
    </location>
</feature>
<feature type="domain" description="PAS" evidence="13">
    <location>
        <begin position="319"/>
        <end position="357"/>
    </location>
</feature>
<keyword evidence="9" id="KW-0902">Two-component regulatory system</keyword>
<evidence type="ECO:0000256" key="4">
    <source>
        <dbReference type="ARBA" id="ARBA00022553"/>
    </source>
</evidence>
<evidence type="ECO:0000256" key="8">
    <source>
        <dbReference type="ARBA" id="ARBA00022840"/>
    </source>
</evidence>
<organism evidence="15 16">
    <name type="scientific">Skermanella stibiiresistens SB22</name>
    <dbReference type="NCBI Taxonomy" id="1385369"/>
    <lineage>
        <taxon>Bacteria</taxon>
        <taxon>Pseudomonadati</taxon>
        <taxon>Pseudomonadota</taxon>
        <taxon>Alphaproteobacteria</taxon>
        <taxon>Rhodospirillales</taxon>
        <taxon>Azospirillaceae</taxon>
        <taxon>Skermanella</taxon>
    </lineage>
</organism>
<keyword evidence="10 11" id="KW-0472">Membrane</keyword>
<evidence type="ECO:0000256" key="5">
    <source>
        <dbReference type="ARBA" id="ARBA00022679"/>
    </source>
</evidence>
<sequence length="695" mass="75077">MLGCVILLGVALSLSMFLVVRKQTAGQISESLGTQADRATETIQRRTRLLEDTVRATSALFNASGNVTPQEFTSFLGHILPARDGADLMFWTPDAEGPVDVAYLIGKMTEDSSVFSLETDPELRGLILTALSGRPTTVAVLDSSGAIPGLGRVLAVASPTRRRVDGVVTGAAVGLVGLNELFQIATNERGGDMVAPALRVFDPAEPETSLYVRDHQPSLELTAMVGPVTRRTRLAIGDRIWVAEFRAVMVSLPPALALAPIGTLLGGLVVTAMLAAYLNTAQRRAHDVGALASHLERINRELKLRVDENDRTAAALSESERKYREIYENAVEGIFQTSPEGRMLSANPALARIYGYSNPAEVLAALQDIGLQLYTDPGRREEFTYLLDLHDAIHGFESEIRRKDGTTIWIAETARAVRDPRGRLLYYEGKVEDVTERRAAEELSRIAREEAELANRAKSEFLTNMSHELRTPLNAVIGFSEMIMTEAFGPVGQAEYVDYARDIHDSGTQLLNLINDILDMSKIEAGKKELMDTVIDISRVMSSCVRLVQARARFGGIGITVDLPPDLPFVRAEELSLKQILTNLLTNAVKFTPEGGEVEVSAAVEPDGTLAISVADTGIGIAPEDIEKAFAPFGQIESSLSTKTQGTGLGLPLAQSLVALHGGTLTLDSAPGEGTTVTIRLPADRVVDRVSQRAS</sequence>
<evidence type="ECO:0000256" key="7">
    <source>
        <dbReference type="ARBA" id="ARBA00022777"/>
    </source>
</evidence>
<dbReference type="PROSITE" id="PS50112">
    <property type="entry name" value="PAS"/>
    <property type="match status" value="1"/>
</dbReference>
<evidence type="ECO:0000259" key="13">
    <source>
        <dbReference type="PROSITE" id="PS50112"/>
    </source>
</evidence>
<dbReference type="PANTHER" id="PTHR43047:SF72">
    <property type="entry name" value="OSMOSENSING HISTIDINE PROTEIN KINASE SLN1"/>
    <property type="match status" value="1"/>
</dbReference>
<dbReference type="NCBIfam" id="TIGR00229">
    <property type="entry name" value="sensory_box"/>
    <property type="match status" value="1"/>
</dbReference>
<gene>
    <name evidence="15" type="ORF">N825_17660</name>
</gene>
<dbReference type="Pfam" id="PF02518">
    <property type="entry name" value="HATPase_c"/>
    <property type="match status" value="1"/>
</dbReference>
<evidence type="ECO:0000259" key="14">
    <source>
        <dbReference type="PROSITE" id="PS50113"/>
    </source>
</evidence>
<dbReference type="InterPro" id="IPR036097">
    <property type="entry name" value="HisK_dim/P_sf"/>
</dbReference>
<dbReference type="PATRIC" id="fig|1385369.3.peg.5509"/>
<keyword evidence="6" id="KW-0547">Nucleotide-binding</keyword>
<keyword evidence="8" id="KW-0067">ATP-binding</keyword>
<dbReference type="Gene3D" id="3.30.565.10">
    <property type="entry name" value="Histidine kinase-like ATPase, C-terminal domain"/>
    <property type="match status" value="1"/>
</dbReference>
<proteinExistence type="predicted"/>
<evidence type="ECO:0000259" key="12">
    <source>
        <dbReference type="PROSITE" id="PS50109"/>
    </source>
</evidence>
<comment type="subcellular location">
    <subcellularLocation>
        <location evidence="2">Membrane</location>
    </subcellularLocation>
</comment>
<dbReference type="RefSeq" id="WP_051513222.1">
    <property type="nucleotide sequence ID" value="NZ_AVFL01000026.1"/>
</dbReference>
<dbReference type="SUPFAM" id="SSF47384">
    <property type="entry name" value="Homodimeric domain of signal transducing histidine kinase"/>
    <property type="match status" value="1"/>
</dbReference>
<evidence type="ECO:0000256" key="10">
    <source>
        <dbReference type="ARBA" id="ARBA00023136"/>
    </source>
</evidence>
<dbReference type="SMART" id="SM00387">
    <property type="entry name" value="HATPase_c"/>
    <property type="match status" value="1"/>
</dbReference>
<protein>
    <recommendedName>
        <fullName evidence="3">histidine kinase</fullName>
        <ecNumber evidence="3">2.7.13.3</ecNumber>
    </recommendedName>
</protein>
<dbReference type="PANTHER" id="PTHR43047">
    <property type="entry name" value="TWO-COMPONENT HISTIDINE PROTEIN KINASE"/>
    <property type="match status" value="1"/>
</dbReference>
<dbReference type="Gene3D" id="3.30.450.20">
    <property type="entry name" value="PAS domain"/>
    <property type="match status" value="1"/>
</dbReference>
<dbReference type="InterPro" id="IPR001610">
    <property type="entry name" value="PAC"/>
</dbReference>
<dbReference type="CDD" id="cd00130">
    <property type="entry name" value="PAS"/>
    <property type="match status" value="1"/>
</dbReference>
<dbReference type="SUPFAM" id="SSF55874">
    <property type="entry name" value="ATPase domain of HSP90 chaperone/DNA topoisomerase II/histidine kinase"/>
    <property type="match status" value="1"/>
</dbReference>
<evidence type="ECO:0000256" key="6">
    <source>
        <dbReference type="ARBA" id="ARBA00022741"/>
    </source>
</evidence>
<dbReference type="GO" id="GO:0005524">
    <property type="term" value="F:ATP binding"/>
    <property type="evidence" value="ECO:0007669"/>
    <property type="project" value="UniProtKB-KW"/>
</dbReference>
<dbReference type="InterPro" id="IPR003661">
    <property type="entry name" value="HisK_dim/P_dom"/>
</dbReference>
<comment type="caution">
    <text evidence="15">The sequence shown here is derived from an EMBL/GenBank/DDBJ whole genome shotgun (WGS) entry which is preliminary data.</text>
</comment>
<dbReference type="GO" id="GO:0005886">
    <property type="term" value="C:plasma membrane"/>
    <property type="evidence" value="ECO:0007669"/>
    <property type="project" value="TreeGrafter"/>
</dbReference>
<dbReference type="FunFam" id="3.30.565.10:FF:000006">
    <property type="entry name" value="Sensor histidine kinase WalK"/>
    <property type="match status" value="1"/>
</dbReference>
<dbReference type="InterPro" id="IPR000700">
    <property type="entry name" value="PAS-assoc_C"/>
</dbReference>
<dbReference type="SMART" id="SM00388">
    <property type="entry name" value="HisKA"/>
    <property type="match status" value="1"/>
</dbReference>
<dbReference type="CDD" id="cd16922">
    <property type="entry name" value="HATPase_EvgS-ArcB-TorS-like"/>
    <property type="match status" value="1"/>
</dbReference>
<dbReference type="GO" id="GO:0009927">
    <property type="term" value="F:histidine phosphotransfer kinase activity"/>
    <property type="evidence" value="ECO:0007669"/>
    <property type="project" value="TreeGrafter"/>
</dbReference>
<dbReference type="InterPro" id="IPR004358">
    <property type="entry name" value="Sig_transdc_His_kin-like_C"/>
</dbReference>
<evidence type="ECO:0000313" key="16">
    <source>
        <dbReference type="Proteomes" id="UP000019486"/>
    </source>
</evidence>
<evidence type="ECO:0000256" key="3">
    <source>
        <dbReference type="ARBA" id="ARBA00012438"/>
    </source>
</evidence>
<evidence type="ECO:0000256" key="11">
    <source>
        <dbReference type="SAM" id="Phobius"/>
    </source>
</evidence>
<evidence type="ECO:0000256" key="1">
    <source>
        <dbReference type="ARBA" id="ARBA00000085"/>
    </source>
</evidence>
<dbReference type="PRINTS" id="PR00344">
    <property type="entry name" value="BCTRLSENSOR"/>
</dbReference>
<dbReference type="PROSITE" id="PS50109">
    <property type="entry name" value="HIS_KIN"/>
    <property type="match status" value="1"/>
</dbReference>
<dbReference type="AlphaFoldDB" id="W9GYB8"/>
<dbReference type="InterPro" id="IPR000014">
    <property type="entry name" value="PAS"/>
</dbReference>
<dbReference type="CDD" id="cd00082">
    <property type="entry name" value="HisKA"/>
    <property type="match status" value="1"/>
</dbReference>
<dbReference type="STRING" id="1385369.N825_17660"/>
<dbReference type="Gene3D" id="1.10.287.130">
    <property type="match status" value="1"/>
</dbReference>
<dbReference type="EC" id="2.7.13.3" evidence="3"/>
<evidence type="ECO:0000313" key="15">
    <source>
        <dbReference type="EMBL" id="EWY37437.1"/>
    </source>
</evidence>
<comment type="catalytic activity">
    <reaction evidence="1">
        <text>ATP + protein L-histidine = ADP + protein N-phospho-L-histidine.</text>
        <dbReference type="EC" id="2.7.13.3"/>
    </reaction>
</comment>
<dbReference type="Pfam" id="PF00512">
    <property type="entry name" value="HisKA"/>
    <property type="match status" value="1"/>
</dbReference>
<dbReference type="InterPro" id="IPR003594">
    <property type="entry name" value="HATPase_dom"/>
</dbReference>
<keyword evidence="5" id="KW-0808">Transferase</keyword>
<dbReference type="Proteomes" id="UP000019486">
    <property type="component" value="Unassembled WGS sequence"/>
</dbReference>
<feature type="domain" description="Histidine kinase" evidence="12">
    <location>
        <begin position="464"/>
        <end position="685"/>
    </location>
</feature>
<accession>W9GYB8</accession>
<name>W9GYB8_9PROT</name>
<dbReference type="SUPFAM" id="SSF55785">
    <property type="entry name" value="PYP-like sensor domain (PAS domain)"/>
    <property type="match status" value="1"/>
</dbReference>
<dbReference type="Pfam" id="PF13426">
    <property type="entry name" value="PAS_9"/>
    <property type="match status" value="1"/>
</dbReference>
<dbReference type="InterPro" id="IPR005467">
    <property type="entry name" value="His_kinase_dom"/>
</dbReference>
<reference evidence="15 16" key="1">
    <citation type="submission" date="2013-08" db="EMBL/GenBank/DDBJ databases">
        <title>The genome sequence of Skermanella stibiiresistens.</title>
        <authorList>
            <person name="Zhu W."/>
            <person name="Wang G."/>
        </authorList>
    </citation>
    <scope>NUCLEOTIDE SEQUENCE [LARGE SCALE GENOMIC DNA]</scope>
    <source>
        <strain evidence="15 16">SB22</strain>
    </source>
</reference>
<keyword evidence="11" id="KW-1133">Transmembrane helix</keyword>
<evidence type="ECO:0000256" key="2">
    <source>
        <dbReference type="ARBA" id="ARBA00004370"/>
    </source>
</evidence>
<keyword evidence="7" id="KW-0418">Kinase</keyword>
<dbReference type="EMBL" id="AVFL01000026">
    <property type="protein sequence ID" value="EWY37437.1"/>
    <property type="molecule type" value="Genomic_DNA"/>
</dbReference>
<dbReference type="SMART" id="SM00086">
    <property type="entry name" value="PAC"/>
    <property type="match status" value="1"/>
</dbReference>
<dbReference type="FunFam" id="1.10.287.130:FF:000038">
    <property type="entry name" value="Sensory transduction histidine kinase"/>
    <property type="match status" value="1"/>
</dbReference>
<dbReference type="PROSITE" id="PS50113">
    <property type="entry name" value="PAC"/>
    <property type="match status" value="1"/>
</dbReference>
<dbReference type="InterPro" id="IPR036890">
    <property type="entry name" value="HATPase_C_sf"/>
</dbReference>
<keyword evidence="11" id="KW-0812">Transmembrane</keyword>